<accession>A0ACD5HKL8</accession>
<keyword evidence="1" id="KW-0378">Hydrolase</keyword>
<reference evidence="1 2" key="1">
    <citation type="journal article" date="2019" name="Int. J. Syst. Evol. Microbiol.">
        <title>Acidithiobacillus sulfuriphilus sp. nov.: an extremely acidophilic sulfur-oxidizing chemolithotroph isolated from a neutral pH environment.</title>
        <authorList>
            <person name="Falagan C."/>
            <person name="Moya-Beltran A."/>
            <person name="Castro M."/>
            <person name="Quatrini R."/>
            <person name="Johnson D.B."/>
        </authorList>
    </citation>
    <scope>NUCLEOTIDE SEQUENCE [LARGE SCALE GENOMIC DNA]</scope>
    <source>
        <strain evidence="1 2">CJ-2</strain>
    </source>
</reference>
<dbReference type="EMBL" id="CP127527">
    <property type="protein sequence ID" value="XRI76216.1"/>
    <property type="molecule type" value="Genomic_DNA"/>
</dbReference>
<name>A0ACD5HKL8_9PROT</name>
<evidence type="ECO:0000313" key="1">
    <source>
        <dbReference type="EMBL" id="XRI76216.1"/>
    </source>
</evidence>
<dbReference type="Proteomes" id="UP000271650">
    <property type="component" value="Chromosome"/>
</dbReference>
<organism evidence="1 2">
    <name type="scientific">Acidithiobacillus sulfuriphilus</name>
    <dbReference type="NCBI Taxonomy" id="1867749"/>
    <lineage>
        <taxon>Bacteria</taxon>
        <taxon>Pseudomonadati</taxon>
        <taxon>Pseudomonadota</taxon>
        <taxon>Acidithiobacillia</taxon>
        <taxon>Acidithiobacillales</taxon>
        <taxon>Acidithiobacillaceae</taxon>
        <taxon>Acidithiobacillus</taxon>
    </lineage>
</organism>
<evidence type="ECO:0000313" key="2">
    <source>
        <dbReference type="Proteomes" id="UP000271650"/>
    </source>
</evidence>
<gene>
    <name evidence="1" type="ORF">EC580_009605</name>
</gene>
<keyword evidence="2" id="KW-1185">Reference proteome</keyword>
<proteinExistence type="predicted"/>
<sequence length="230" mass="24426">MKTLPGSDLRLLVFDWDGTLMDSISTICGCLAGAFAAAGLPDREEAYKEIIGLGLDEALAVLAPGIDERQREQVLSAYRDCFFASSMAEMPLFPGVEPALRDLADAGFHLAVATGKSRRGLDRMLAAHPALAQCIAASRCADESRSKPHPQMLHELLGHFGLPPGAALMVGDSIHDMEMAVAAGVLPVGVCCGVHDAQRLQTHGAQACLAEVQDLPAWLRRTMAAARLKA</sequence>
<protein>
    <submittedName>
        <fullName evidence="1">HAD-IA family hydrolase</fullName>
    </submittedName>
</protein>